<name>A0A154V386_9MICO</name>
<evidence type="ECO:0008006" key="3">
    <source>
        <dbReference type="Google" id="ProtNLM"/>
    </source>
</evidence>
<dbReference type="OrthoDB" id="5019588at2"/>
<gene>
    <name evidence="1" type="ORF">AWH51_05900</name>
</gene>
<evidence type="ECO:0000313" key="2">
    <source>
        <dbReference type="Proteomes" id="UP000076218"/>
    </source>
</evidence>
<accession>A0A154V386</accession>
<evidence type="ECO:0000313" key="1">
    <source>
        <dbReference type="EMBL" id="KZC95853.1"/>
    </source>
</evidence>
<dbReference type="AlphaFoldDB" id="A0A154V386"/>
<dbReference type="RefSeq" id="WP_063070837.1">
    <property type="nucleotide sequence ID" value="NZ_LQXA01000018.1"/>
</dbReference>
<dbReference type="STRING" id="31965.AWH51_05900"/>
<comment type="caution">
    <text evidence="1">The sequence shown here is derived from an EMBL/GenBank/DDBJ whole genome shotgun (WGS) entry which is preliminary data.</text>
</comment>
<sequence>MIDIALDDEASSQNEGKPFEQLVGVASQQPFPLGEMRMSRAAWDQLWLIRRRGIFARVGRAPGVTDELRALGLLDRLGGLTTAGEGLLRVRATAKIVFGVLADTGGRRRILNSWYSGREALVVAELPLPDGSTVMSVHSTTMSASFGLLISWMRIGPAWAFPHGEGRGEFDADLITHRIDAAPGNEPAVPEGASGMTARAWAAGEWTRYTVASPQAGIKYEAIRTGDVGWFQPEDLPDGRVRLAVVSGTDVMRSALELFFDTMAALRR</sequence>
<protein>
    <recommendedName>
        <fullName evidence="3">ESX secretion-associated protein EspG</fullName>
    </recommendedName>
</protein>
<proteinExistence type="predicted"/>
<dbReference type="EMBL" id="LQXA01000018">
    <property type="protein sequence ID" value="KZC95853.1"/>
    <property type="molecule type" value="Genomic_DNA"/>
</dbReference>
<organism evidence="1 2">
    <name type="scientific">Clavibacter tessellarius</name>
    <dbReference type="NCBI Taxonomy" id="31965"/>
    <lineage>
        <taxon>Bacteria</taxon>
        <taxon>Bacillati</taxon>
        <taxon>Actinomycetota</taxon>
        <taxon>Actinomycetes</taxon>
        <taxon>Micrococcales</taxon>
        <taxon>Microbacteriaceae</taxon>
        <taxon>Clavibacter</taxon>
    </lineage>
</organism>
<reference evidence="1 2" key="1">
    <citation type="submission" date="2016-01" db="EMBL/GenBank/DDBJ databases">
        <title>Draft genome sequence of Clavibacter michiganensis subsp. tessellarius DOAB 609.</title>
        <authorList>
            <person name="Tambong J.T."/>
        </authorList>
    </citation>
    <scope>NUCLEOTIDE SEQUENCE [LARGE SCALE GENOMIC DNA]</scope>
    <source>
        <strain evidence="1 2">DOAB 609</strain>
    </source>
</reference>
<dbReference type="Proteomes" id="UP000076218">
    <property type="component" value="Unassembled WGS sequence"/>
</dbReference>